<accession>A0A0E9SXV4</accession>
<proteinExistence type="predicted"/>
<organism evidence="1">
    <name type="scientific">Anguilla anguilla</name>
    <name type="common">European freshwater eel</name>
    <name type="synonym">Muraena anguilla</name>
    <dbReference type="NCBI Taxonomy" id="7936"/>
    <lineage>
        <taxon>Eukaryota</taxon>
        <taxon>Metazoa</taxon>
        <taxon>Chordata</taxon>
        <taxon>Craniata</taxon>
        <taxon>Vertebrata</taxon>
        <taxon>Euteleostomi</taxon>
        <taxon>Actinopterygii</taxon>
        <taxon>Neopterygii</taxon>
        <taxon>Teleostei</taxon>
        <taxon>Anguilliformes</taxon>
        <taxon>Anguillidae</taxon>
        <taxon>Anguilla</taxon>
    </lineage>
</organism>
<protein>
    <submittedName>
        <fullName evidence="1">Uncharacterized protein</fullName>
    </submittedName>
</protein>
<evidence type="ECO:0000313" key="1">
    <source>
        <dbReference type="EMBL" id="JAH46092.1"/>
    </source>
</evidence>
<reference evidence="1" key="2">
    <citation type="journal article" date="2015" name="Fish Shellfish Immunol.">
        <title>Early steps in the European eel (Anguilla anguilla)-Vibrio vulnificus interaction in the gills: Role of the RtxA13 toxin.</title>
        <authorList>
            <person name="Callol A."/>
            <person name="Pajuelo D."/>
            <person name="Ebbesson L."/>
            <person name="Teles M."/>
            <person name="MacKenzie S."/>
            <person name="Amaro C."/>
        </authorList>
    </citation>
    <scope>NUCLEOTIDE SEQUENCE</scope>
</reference>
<dbReference type="AlphaFoldDB" id="A0A0E9SXV4"/>
<sequence>MILSLCDLVHQGYSTIPHGPTLIKMGIWNKHFHKTMSE</sequence>
<name>A0A0E9SXV4_ANGAN</name>
<dbReference type="EMBL" id="GBXM01062485">
    <property type="protein sequence ID" value="JAH46092.1"/>
    <property type="molecule type" value="Transcribed_RNA"/>
</dbReference>
<reference evidence="1" key="1">
    <citation type="submission" date="2014-11" db="EMBL/GenBank/DDBJ databases">
        <authorList>
            <person name="Amaro Gonzalez C."/>
        </authorList>
    </citation>
    <scope>NUCLEOTIDE SEQUENCE</scope>
</reference>